<evidence type="ECO:0000313" key="3">
    <source>
        <dbReference type="EnsemblMetazoa" id="CPIJ003984-PA"/>
    </source>
</evidence>
<protein>
    <recommendedName>
        <fullName evidence="1">C2H2-type domain-containing protein</fullName>
    </recommendedName>
</protein>
<dbReference type="Proteomes" id="UP000002320">
    <property type="component" value="Unassembled WGS sequence"/>
</dbReference>
<dbReference type="InterPro" id="IPR013087">
    <property type="entry name" value="Znf_C2H2_type"/>
</dbReference>
<evidence type="ECO:0000259" key="1">
    <source>
        <dbReference type="PROSITE" id="PS00028"/>
    </source>
</evidence>
<dbReference type="InterPro" id="IPR036236">
    <property type="entry name" value="Znf_C2H2_sf"/>
</dbReference>
<dbReference type="Gene3D" id="3.30.160.60">
    <property type="entry name" value="Classic Zinc Finger"/>
    <property type="match status" value="1"/>
</dbReference>
<evidence type="ECO:0000313" key="4">
    <source>
        <dbReference type="Proteomes" id="UP000002320"/>
    </source>
</evidence>
<dbReference type="VEuPathDB" id="VectorBase:CPIJ003984"/>
<feature type="domain" description="C2H2-type" evidence="1">
    <location>
        <begin position="280"/>
        <end position="301"/>
    </location>
</feature>
<accession>B0WAD2</accession>
<dbReference type="PROSITE" id="PS00028">
    <property type="entry name" value="ZINC_FINGER_C2H2_1"/>
    <property type="match status" value="1"/>
</dbReference>
<evidence type="ECO:0000313" key="2">
    <source>
        <dbReference type="EMBL" id="EDS41022.1"/>
    </source>
</evidence>
<sequence length="348" mass="38067">MKSTFEVPFFTGSPLTVAFSSRNSRIIPAVENKPPKSSSQQKHVFARVFPSCGHNPFRREKSTARKHIRIGSMNNCRLCVAPIPDPAVATKVDSELSDGSTMAEKLDDLFGILVGDYCDADVLKAICNQCTTKIVRGASGQLSVAEMDQTKEFFNSGDQKARIFVRSGGQYSSPSGVDNPALKALTNSPFGLTTPKAVAKRPLAPAAAAATTSKKSKLQAEDATMDWLRSQPGIAGLGASLSQTTYNTPKTAGGKKIVVREIQLDQDEDDGRETVVKTKCPFCPKVYVLNSALINHIGQKHPDRPVKFKKCDTCSKQFLNAAELKVHKCPKAYTGRSWGWGWGRRRWW</sequence>
<organism>
    <name type="scientific">Culex quinquefasciatus</name>
    <name type="common">Southern house mosquito</name>
    <name type="synonym">Culex pungens</name>
    <dbReference type="NCBI Taxonomy" id="7176"/>
    <lineage>
        <taxon>Eukaryota</taxon>
        <taxon>Metazoa</taxon>
        <taxon>Ecdysozoa</taxon>
        <taxon>Arthropoda</taxon>
        <taxon>Hexapoda</taxon>
        <taxon>Insecta</taxon>
        <taxon>Pterygota</taxon>
        <taxon>Neoptera</taxon>
        <taxon>Endopterygota</taxon>
        <taxon>Diptera</taxon>
        <taxon>Nematocera</taxon>
        <taxon>Culicoidea</taxon>
        <taxon>Culicidae</taxon>
        <taxon>Culicinae</taxon>
        <taxon>Culicini</taxon>
        <taxon>Culex</taxon>
        <taxon>Culex</taxon>
    </lineage>
</organism>
<keyword evidence="4" id="KW-1185">Reference proteome</keyword>
<dbReference type="VEuPathDB" id="VectorBase:CQUJHB014970"/>
<dbReference type="OrthoDB" id="7761301at2759"/>
<reference evidence="3" key="2">
    <citation type="submission" date="2020-05" db="UniProtKB">
        <authorList>
            <consortium name="EnsemblMetazoa"/>
        </authorList>
    </citation>
    <scope>IDENTIFICATION</scope>
    <source>
        <strain evidence="3">JHB</strain>
    </source>
</reference>
<dbReference type="EnsemblMetazoa" id="CPIJ003984-RA">
    <property type="protein sequence ID" value="CPIJ003984-PA"/>
    <property type="gene ID" value="CPIJ003984"/>
</dbReference>
<dbReference type="AlphaFoldDB" id="B0WAD2"/>
<proteinExistence type="predicted"/>
<dbReference type="HOGENOM" id="CLU_797551_0_0_1"/>
<reference evidence="2" key="1">
    <citation type="submission" date="2007-03" db="EMBL/GenBank/DDBJ databases">
        <title>Annotation of Culex pipiens quinquefasciatus.</title>
        <authorList>
            <consortium name="The Broad Institute Genome Sequencing Platform"/>
            <person name="Atkinson P.W."/>
            <person name="Hemingway J."/>
            <person name="Christensen B.M."/>
            <person name="Higgs S."/>
            <person name="Kodira C."/>
            <person name="Hannick L."/>
            <person name="Megy K."/>
            <person name="O'Leary S."/>
            <person name="Pearson M."/>
            <person name="Haas B.J."/>
            <person name="Mauceli E."/>
            <person name="Wortman J.R."/>
            <person name="Lee N.H."/>
            <person name="Guigo R."/>
            <person name="Stanke M."/>
            <person name="Alvarado L."/>
            <person name="Amedeo P."/>
            <person name="Antoine C.H."/>
            <person name="Arensburger P."/>
            <person name="Bidwell S.L."/>
            <person name="Crawford M."/>
            <person name="Camaro F."/>
            <person name="Devon K."/>
            <person name="Engels R."/>
            <person name="Hammond M."/>
            <person name="Howarth C."/>
            <person name="Koehrsen M."/>
            <person name="Lawson D."/>
            <person name="Montgomery P."/>
            <person name="Nene V."/>
            <person name="Nusbaum C."/>
            <person name="Puiu D."/>
            <person name="Romero-Severson J."/>
            <person name="Severson D.W."/>
            <person name="Shumway M."/>
            <person name="Sisk P."/>
            <person name="Stolte C."/>
            <person name="Zeng Q."/>
            <person name="Eisenstadt E."/>
            <person name="Fraser-Liggett C."/>
            <person name="Strausberg R."/>
            <person name="Galagan J."/>
            <person name="Birren B."/>
            <person name="Collins F.H."/>
        </authorList>
    </citation>
    <scope>NUCLEOTIDE SEQUENCE [LARGE SCALE GENOMIC DNA]</scope>
    <source>
        <strain evidence="2">JHB</strain>
    </source>
</reference>
<name>B0WAD2_CULQU</name>
<dbReference type="InParanoid" id="B0WAD2"/>
<dbReference type="EMBL" id="DS231870">
    <property type="protein sequence ID" value="EDS41022.1"/>
    <property type="molecule type" value="Genomic_DNA"/>
</dbReference>
<dbReference type="eggNOG" id="ENOG502T93Z">
    <property type="taxonomic scope" value="Eukaryota"/>
</dbReference>
<dbReference type="KEGG" id="cqu:CpipJ_CPIJ003984"/>
<gene>
    <name evidence="3" type="primary">6035482</name>
    <name evidence="2" type="ORF">CpipJ_CPIJ003984</name>
</gene>
<dbReference type="OMA" id="HIRIGSM"/>
<dbReference type="SUPFAM" id="SSF57667">
    <property type="entry name" value="beta-beta-alpha zinc fingers"/>
    <property type="match status" value="1"/>
</dbReference>